<dbReference type="EMBL" id="CM037615">
    <property type="protein sequence ID" value="KAH8014758.1"/>
    <property type="molecule type" value="Genomic_DNA"/>
</dbReference>
<sequence>MVYVDEIDVDQEGIAEIILDENAIAQVARPGTSLKLPGTSQGGGPSQAVRPVTHSGRPITGFVRPSTQSGRPGTMEQAIKTPRTAHTARPMTSASGRYVRLGTASLLTNPDGPFINVAKLNLNNYAQKPKLAKGLPLGRDVEYAVGLPHSPMFSSLGEVNNQSTTPQGDCA</sequence>
<accession>A0ACB8G6R5</accession>
<name>A0ACB8G6R5_9SAUR</name>
<gene>
    <name evidence="1" type="primary">TTC8</name>
    <name evidence="1" type="ORF">K3G42_031603</name>
</gene>
<organism evidence="1 2">
    <name type="scientific">Sphaerodactylus townsendi</name>
    <dbReference type="NCBI Taxonomy" id="933632"/>
    <lineage>
        <taxon>Eukaryota</taxon>
        <taxon>Metazoa</taxon>
        <taxon>Chordata</taxon>
        <taxon>Craniata</taxon>
        <taxon>Vertebrata</taxon>
        <taxon>Euteleostomi</taxon>
        <taxon>Lepidosauria</taxon>
        <taxon>Squamata</taxon>
        <taxon>Bifurcata</taxon>
        <taxon>Gekkota</taxon>
        <taxon>Sphaerodactylidae</taxon>
        <taxon>Sphaerodactylus</taxon>
    </lineage>
</organism>
<evidence type="ECO:0000313" key="2">
    <source>
        <dbReference type="Proteomes" id="UP000827872"/>
    </source>
</evidence>
<protein>
    <submittedName>
        <fullName evidence="1">Tetratricopeptide repeat protein 8</fullName>
    </submittedName>
</protein>
<dbReference type="Proteomes" id="UP000827872">
    <property type="component" value="Linkage Group LG02"/>
</dbReference>
<reference evidence="1" key="1">
    <citation type="submission" date="2021-08" db="EMBL/GenBank/DDBJ databases">
        <title>The first chromosome-level gecko genome reveals the dynamic sex chromosomes of Neotropical dwarf geckos (Sphaerodactylidae: Sphaerodactylus).</title>
        <authorList>
            <person name="Pinto B.J."/>
            <person name="Keating S.E."/>
            <person name="Gamble T."/>
        </authorList>
    </citation>
    <scope>NUCLEOTIDE SEQUENCE</scope>
    <source>
        <strain evidence="1">TG3544</strain>
    </source>
</reference>
<evidence type="ECO:0000313" key="1">
    <source>
        <dbReference type="EMBL" id="KAH8014758.1"/>
    </source>
</evidence>
<proteinExistence type="predicted"/>
<comment type="caution">
    <text evidence="1">The sequence shown here is derived from an EMBL/GenBank/DDBJ whole genome shotgun (WGS) entry which is preliminary data.</text>
</comment>
<keyword evidence="2" id="KW-1185">Reference proteome</keyword>